<gene>
    <name evidence="1" type="ORF">EI42_04970</name>
</gene>
<accession>A0A326U0E5</accession>
<dbReference type="InterPro" id="IPR012550">
    <property type="entry name" value="DUF1706"/>
</dbReference>
<dbReference type="PANTHER" id="PTHR40658">
    <property type="match status" value="1"/>
</dbReference>
<dbReference type="Proteomes" id="UP000248806">
    <property type="component" value="Unassembled WGS sequence"/>
</dbReference>
<evidence type="ECO:0000313" key="2">
    <source>
        <dbReference type="Proteomes" id="UP000248806"/>
    </source>
</evidence>
<dbReference type="RefSeq" id="WP_170142882.1">
    <property type="nucleotide sequence ID" value="NZ_BIFX01000003.1"/>
</dbReference>
<comment type="caution">
    <text evidence="1">The sequence shown here is derived from an EMBL/GenBank/DDBJ whole genome shotgun (WGS) entry which is preliminary data.</text>
</comment>
<dbReference type="SUPFAM" id="SSF109854">
    <property type="entry name" value="DinB/YfiT-like putative metalloenzymes"/>
    <property type="match status" value="1"/>
</dbReference>
<dbReference type="PANTHER" id="PTHR40658:SF4">
    <property type="entry name" value="HYPOTHETICAL CYTOSOLIC PROTEIN"/>
    <property type="match status" value="1"/>
</dbReference>
<evidence type="ECO:0008006" key="3">
    <source>
        <dbReference type="Google" id="ProtNLM"/>
    </source>
</evidence>
<protein>
    <recommendedName>
        <fullName evidence="3">DinB family protein</fullName>
    </recommendedName>
</protein>
<dbReference type="EMBL" id="QKUF01000025">
    <property type="protein sequence ID" value="PZW23587.1"/>
    <property type="molecule type" value="Genomic_DNA"/>
</dbReference>
<evidence type="ECO:0000313" key="1">
    <source>
        <dbReference type="EMBL" id="PZW23587.1"/>
    </source>
</evidence>
<dbReference type="InterPro" id="IPR034660">
    <property type="entry name" value="DinB/YfiT-like"/>
</dbReference>
<name>A0A326U0E5_THEHA</name>
<dbReference type="Gene3D" id="1.20.120.450">
    <property type="entry name" value="dinb family like domain"/>
    <property type="match status" value="1"/>
</dbReference>
<sequence length="173" mass="20431">MIGYPAIERLRKADMLDQMQHEHDALIASFASMTEDEMQRPGVTDIWSVKDLLAHLTGWEQLFLYWYRAGLRGARPATPAPGFSWSWEDLHALNTRLFEAHRDEPTSTILRAFYRSYEQIYRTVAGMSEEEIHAKDRYAWAAPWTLGDYIRENTCDHYRWAADLIYIWRQNTQ</sequence>
<dbReference type="AlphaFoldDB" id="A0A326U0E5"/>
<proteinExistence type="predicted"/>
<keyword evidence="2" id="KW-1185">Reference proteome</keyword>
<organism evidence="1 2">
    <name type="scientific">Thermosporothrix hazakensis</name>
    <dbReference type="NCBI Taxonomy" id="644383"/>
    <lineage>
        <taxon>Bacteria</taxon>
        <taxon>Bacillati</taxon>
        <taxon>Chloroflexota</taxon>
        <taxon>Ktedonobacteria</taxon>
        <taxon>Ktedonobacterales</taxon>
        <taxon>Thermosporotrichaceae</taxon>
        <taxon>Thermosporothrix</taxon>
    </lineage>
</organism>
<dbReference type="Pfam" id="PF08020">
    <property type="entry name" value="DUF1706"/>
    <property type="match status" value="1"/>
</dbReference>
<reference evidence="1 2" key="1">
    <citation type="submission" date="2018-06" db="EMBL/GenBank/DDBJ databases">
        <title>Genomic Encyclopedia of Archaeal and Bacterial Type Strains, Phase II (KMG-II): from individual species to whole genera.</title>
        <authorList>
            <person name="Goeker M."/>
        </authorList>
    </citation>
    <scope>NUCLEOTIDE SEQUENCE [LARGE SCALE GENOMIC DNA]</scope>
    <source>
        <strain evidence="1 2">ATCC BAA-1881</strain>
    </source>
</reference>